<keyword evidence="3 10" id="KW-0732">Signal</keyword>
<dbReference type="Pfam" id="PF14845">
    <property type="entry name" value="Glycohydro_20b2"/>
    <property type="match status" value="1"/>
</dbReference>
<feature type="domain" description="Glycoside hydrolase family 20 catalytic" evidence="11">
    <location>
        <begin position="169"/>
        <end position="482"/>
    </location>
</feature>
<comment type="similarity">
    <text evidence="2 8">Belongs to the glycosyl hydrolase 20 family.</text>
</comment>
<dbReference type="GO" id="GO:0016020">
    <property type="term" value="C:membrane"/>
    <property type="evidence" value="ECO:0007669"/>
    <property type="project" value="TreeGrafter"/>
</dbReference>
<evidence type="ECO:0000256" key="7">
    <source>
        <dbReference type="ARBA" id="ARBA00053719"/>
    </source>
</evidence>
<dbReference type="SUPFAM" id="SSF51445">
    <property type="entry name" value="(Trans)glycosidases"/>
    <property type="match status" value="1"/>
</dbReference>
<dbReference type="PIRSF" id="PIRSF001093">
    <property type="entry name" value="B-hxosamndse_ab_euk"/>
    <property type="match status" value="1"/>
</dbReference>
<evidence type="ECO:0000313" key="14">
    <source>
        <dbReference type="Proteomes" id="UP000614601"/>
    </source>
</evidence>
<evidence type="ECO:0000259" key="12">
    <source>
        <dbReference type="Pfam" id="PF14845"/>
    </source>
</evidence>
<dbReference type="EC" id="3.2.1.52" evidence="8"/>
<dbReference type="GO" id="GO:0004563">
    <property type="term" value="F:beta-N-acetylhexosaminidase activity"/>
    <property type="evidence" value="ECO:0007669"/>
    <property type="project" value="UniProtKB-EC"/>
</dbReference>
<keyword evidence="14" id="KW-1185">Reference proteome</keyword>
<dbReference type="PANTHER" id="PTHR22600">
    <property type="entry name" value="BETA-HEXOSAMINIDASE"/>
    <property type="match status" value="1"/>
</dbReference>
<dbReference type="GO" id="GO:0006689">
    <property type="term" value="P:ganglioside catabolic process"/>
    <property type="evidence" value="ECO:0007669"/>
    <property type="project" value="TreeGrafter"/>
</dbReference>
<dbReference type="Proteomes" id="UP000614601">
    <property type="component" value="Unassembled WGS sequence"/>
</dbReference>
<evidence type="ECO:0000256" key="5">
    <source>
        <dbReference type="ARBA" id="ARBA00023180"/>
    </source>
</evidence>
<protein>
    <recommendedName>
        <fullName evidence="8">Beta-hexosaminidase</fullName>
        <ecNumber evidence="8">3.2.1.52</ecNumber>
    </recommendedName>
</protein>
<sequence length="527" mass="61025">MWPIHIFFFTTPILLISAWNPHIPLTGRVLPLPRKITYQPANRTVSPGHVTIDFGHLANNDILKFAKETYENSWFFPREHKRVEQKQSSNDDLVLKVTVKNVLPDDKVYPHDQMNENYTLTVYEDKPAILEADEVWGALRGIETFSQLIFFHEDQYFIRTAYIKDWPEYAYRGLLIDSGRHFLPKNVIKRQIDLLSQNKLNVLHWHVSDSESFPYDSKQFPEMTKQGAYAPKYVYSPEDVQDIVEHARLRGIRVLAEFDTPGHMASWRGIPGLMTKCGDAEPNVLDPSKNSTFEFLEKFFTEIHEVFPESFIHLGGDEIGFFSSCWQHSEDVVKFMEEQGWGKDVNKLVNYYFDRFQGIIENIYNTKDGSNIILWEEIFANNNPRPNSIAHVWLNRDLVQQTTKKGHRTIVSQGWYLDHINTGEDWSYMYSNNPRSFKGTPEQKELIIGGEACMWGEFIDATNLESTVWPRAQAVAERLWSNPTRHASDATGSMFEQVCRSVGRGYYVRPPSGPGFCPFTLDFPFPA</sequence>
<evidence type="ECO:0000256" key="2">
    <source>
        <dbReference type="ARBA" id="ARBA00006285"/>
    </source>
</evidence>
<dbReference type="GO" id="GO:0030203">
    <property type="term" value="P:glycosaminoglycan metabolic process"/>
    <property type="evidence" value="ECO:0007669"/>
    <property type="project" value="TreeGrafter"/>
</dbReference>
<name>A0A811LM29_9BILA</name>
<organism evidence="13 14">
    <name type="scientific">Bursaphelenchus okinawaensis</name>
    <dbReference type="NCBI Taxonomy" id="465554"/>
    <lineage>
        <taxon>Eukaryota</taxon>
        <taxon>Metazoa</taxon>
        <taxon>Ecdysozoa</taxon>
        <taxon>Nematoda</taxon>
        <taxon>Chromadorea</taxon>
        <taxon>Rhabditida</taxon>
        <taxon>Tylenchina</taxon>
        <taxon>Tylenchomorpha</taxon>
        <taxon>Aphelenchoidea</taxon>
        <taxon>Aphelenchoididae</taxon>
        <taxon>Bursaphelenchus</taxon>
    </lineage>
</organism>
<dbReference type="SUPFAM" id="SSF55545">
    <property type="entry name" value="beta-N-acetylhexosaminidase-like domain"/>
    <property type="match status" value="1"/>
</dbReference>
<evidence type="ECO:0000256" key="1">
    <source>
        <dbReference type="ARBA" id="ARBA00001231"/>
    </source>
</evidence>
<dbReference type="InterPro" id="IPR029018">
    <property type="entry name" value="Hex-like_dom2"/>
</dbReference>
<feature type="signal peptide" evidence="10">
    <location>
        <begin position="1"/>
        <end position="18"/>
    </location>
</feature>
<dbReference type="GO" id="GO:0005975">
    <property type="term" value="P:carbohydrate metabolic process"/>
    <property type="evidence" value="ECO:0007669"/>
    <property type="project" value="InterPro"/>
</dbReference>
<keyword evidence="6 8" id="KW-0326">Glycosidase</keyword>
<dbReference type="InterPro" id="IPR017853">
    <property type="entry name" value="GH"/>
</dbReference>
<accession>A0A811LM29</accession>
<dbReference type="CDD" id="cd06562">
    <property type="entry name" value="GH20_HexA_HexB-like"/>
    <property type="match status" value="1"/>
</dbReference>
<evidence type="ECO:0000313" key="13">
    <source>
        <dbReference type="EMBL" id="CAD5228754.1"/>
    </source>
</evidence>
<evidence type="ECO:0000259" key="11">
    <source>
        <dbReference type="Pfam" id="PF00728"/>
    </source>
</evidence>
<dbReference type="Gene3D" id="3.20.20.80">
    <property type="entry name" value="Glycosidases"/>
    <property type="match status" value="1"/>
</dbReference>
<dbReference type="OrthoDB" id="428480at2759"/>
<evidence type="ECO:0000256" key="4">
    <source>
        <dbReference type="ARBA" id="ARBA00022801"/>
    </source>
</evidence>
<dbReference type="InterPro" id="IPR015883">
    <property type="entry name" value="Glyco_hydro_20_cat"/>
</dbReference>
<gene>
    <name evidence="13" type="ORF">BOKJ2_LOCUS12836</name>
</gene>
<evidence type="ECO:0000256" key="10">
    <source>
        <dbReference type="SAM" id="SignalP"/>
    </source>
</evidence>
<reference evidence="13" key="1">
    <citation type="submission" date="2020-09" db="EMBL/GenBank/DDBJ databases">
        <authorList>
            <person name="Kikuchi T."/>
        </authorList>
    </citation>
    <scope>NUCLEOTIDE SEQUENCE</scope>
    <source>
        <strain evidence="13">SH1</strain>
    </source>
</reference>
<evidence type="ECO:0000256" key="3">
    <source>
        <dbReference type="ARBA" id="ARBA00022729"/>
    </source>
</evidence>
<dbReference type="GO" id="GO:0005764">
    <property type="term" value="C:lysosome"/>
    <property type="evidence" value="ECO:0007669"/>
    <property type="project" value="TreeGrafter"/>
</dbReference>
<feature type="domain" description="Beta-hexosaminidase eukaryotic type N-terminal" evidence="12">
    <location>
        <begin position="29"/>
        <end position="148"/>
    </location>
</feature>
<dbReference type="InterPro" id="IPR029019">
    <property type="entry name" value="HEX_eukaryotic_N"/>
</dbReference>
<dbReference type="Pfam" id="PF00728">
    <property type="entry name" value="Glyco_hydro_20"/>
    <property type="match status" value="1"/>
</dbReference>
<evidence type="ECO:0000256" key="9">
    <source>
        <dbReference type="PIRSR" id="PIRSR001093-1"/>
    </source>
</evidence>
<dbReference type="PRINTS" id="PR00738">
    <property type="entry name" value="GLHYDRLASE20"/>
</dbReference>
<proteinExistence type="inferred from homology"/>
<dbReference type="PANTHER" id="PTHR22600:SF21">
    <property type="entry name" value="BETA-HEXOSAMINIDASE A"/>
    <property type="match status" value="1"/>
</dbReference>
<comment type="caution">
    <text evidence="13">The sequence shown here is derived from an EMBL/GenBank/DDBJ whole genome shotgun (WGS) entry which is preliminary data.</text>
</comment>
<dbReference type="InterPro" id="IPR025705">
    <property type="entry name" value="Beta_hexosaminidase_sua/sub"/>
</dbReference>
<dbReference type="Gene3D" id="3.30.379.10">
    <property type="entry name" value="Chitobiase/beta-hexosaminidase domain 2-like"/>
    <property type="match status" value="1"/>
</dbReference>
<keyword evidence="4 8" id="KW-0378">Hydrolase</keyword>
<evidence type="ECO:0000256" key="6">
    <source>
        <dbReference type="ARBA" id="ARBA00023295"/>
    </source>
</evidence>
<feature type="chain" id="PRO_5035595737" description="Beta-hexosaminidase" evidence="10">
    <location>
        <begin position="19"/>
        <end position="527"/>
    </location>
</feature>
<comment type="function">
    <text evidence="7">Responsible for the degradation of GM2 gangliosides, and a variety of other molecules containing terminal N-acetyl hexosamines. Degrades chitotriose.</text>
</comment>
<evidence type="ECO:0000256" key="8">
    <source>
        <dbReference type="PIRNR" id="PIRNR001093"/>
    </source>
</evidence>
<dbReference type="EMBL" id="CAJFDH010000006">
    <property type="protein sequence ID" value="CAD5228754.1"/>
    <property type="molecule type" value="Genomic_DNA"/>
</dbReference>
<feature type="active site" description="Proton donor" evidence="9">
    <location>
        <position position="318"/>
    </location>
</feature>
<dbReference type="AlphaFoldDB" id="A0A811LM29"/>
<dbReference type="Proteomes" id="UP000783686">
    <property type="component" value="Unassembled WGS sequence"/>
</dbReference>
<comment type="catalytic activity">
    <reaction evidence="1 8">
        <text>Hydrolysis of terminal non-reducing N-acetyl-D-hexosamine residues in N-acetyl-beta-D-hexosaminides.</text>
        <dbReference type="EC" id="3.2.1.52"/>
    </reaction>
</comment>
<dbReference type="FunFam" id="3.20.20.80:FF:000063">
    <property type="entry name" value="Beta-hexosaminidase"/>
    <property type="match status" value="1"/>
</dbReference>
<dbReference type="EMBL" id="CAJFCW020000006">
    <property type="protein sequence ID" value="CAG9124962.1"/>
    <property type="molecule type" value="Genomic_DNA"/>
</dbReference>
<keyword evidence="5" id="KW-0325">Glycoprotein</keyword>